<dbReference type="EMBL" id="BQNB010017897">
    <property type="protein sequence ID" value="GJT68412.1"/>
    <property type="molecule type" value="Genomic_DNA"/>
</dbReference>
<feature type="non-terminal residue" evidence="1">
    <location>
        <position position="65"/>
    </location>
</feature>
<reference evidence="1" key="1">
    <citation type="journal article" date="2022" name="Int. J. Mol. Sci.">
        <title>Draft Genome of Tanacetum Coccineum: Genomic Comparison of Closely Related Tanacetum-Family Plants.</title>
        <authorList>
            <person name="Yamashiro T."/>
            <person name="Shiraishi A."/>
            <person name="Nakayama K."/>
            <person name="Satake H."/>
        </authorList>
    </citation>
    <scope>NUCLEOTIDE SEQUENCE</scope>
</reference>
<proteinExistence type="predicted"/>
<evidence type="ECO:0000313" key="1">
    <source>
        <dbReference type="EMBL" id="GJT68412.1"/>
    </source>
</evidence>
<gene>
    <name evidence="1" type="ORF">Tco_1019892</name>
</gene>
<dbReference type="Proteomes" id="UP001151760">
    <property type="component" value="Unassembled WGS sequence"/>
</dbReference>
<organism evidence="1 2">
    <name type="scientific">Tanacetum coccineum</name>
    <dbReference type="NCBI Taxonomy" id="301880"/>
    <lineage>
        <taxon>Eukaryota</taxon>
        <taxon>Viridiplantae</taxon>
        <taxon>Streptophyta</taxon>
        <taxon>Embryophyta</taxon>
        <taxon>Tracheophyta</taxon>
        <taxon>Spermatophyta</taxon>
        <taxon>Magnoliopsida</taxon>
        <taxon>eudicotyledons</taxon>
        <taxon>Gunneridae</taxon>
        <taxon>Pentapetalae</taxon>
        <taxon>asterids</taxon>
        <taxon>campanulids</taxon>
        <taxon>Asterales</taxon>
        <taxon>Asteraceae</taxon>
        <taxon>Asteroideae</taxon>
        <taxon>Anthemideae</taxon>
        <taxon>Anthemidinae</taxon>
        <taxon>Tanacetum</taxon>
    </lineage>
</organism>
<reference evidence="1" key="2">
    <citation type="submission" date="2022-01" db="EMBL/GenBank/DDBJ databases">
        <authorList>
            <person name="Yamashiro T."/>
            <person name="Shiraishi A."/>
            <person name="Satake H."/>
            <person name="Nakayama K."/>
        </authorList>
    </citation>
    <scope>NUCLEOTIDE SEQUENCE</scope>
</reference>
<evidence type="ECO:0000313" key="2">
    <source>
        <dbReference type="Proteomes" id="UP001151760"/>
    </source>
</evidence>
<sequence length="65" mass="7718">MTEGDRKKYIADVRVMNYILQAILNDIYNSVDECANAKEMWEQIKRLMHGSDIIDTVRHSWLMDE</sequence>
<comment type="caution">
    <text evidence="1">The sequence shown here is derived from an EMBL/GenBank/DDBJ whole genome shotgun (WGS) entry which is preliminary data.</text>
</comment>
<name>A0ABQ5G0C1_9ASTR</name>
<accession>A0ABQ5G0C1</accession>
<protein>
    <submittedName>
        <fullName evidence="1">Uncharacterized protein</fullName>
    </submittedName>
</protein>
<keyword evidence="2" id="KW-1185">Reference proteome</keyword>